<dbReference type="EMBL" id="HACM01007054">
    <property type="protein sequence ID" value="CRZ07496.1"/>
    <property type="molecule type" value="Transcribed_RNA"/>
</dbReference>
<evidence type="ECO:0000313" key="1">
    <source>
        <dbReference type="EMBL" id="CRZ07490.1"/>
    </source>
</evidence>
<reference evidence="1" key="1">
    <citation type="submission" date="2015-04" db="EMBL/GenBank/DDBJ databases">
        <title>The genome sequence of the plant pathogenic Rhizarian Plasmodiophora brassicae reveals insights in its biotrophic life cycle and the origin of chitin synthesis.</title>
        <authorList>
            <person name="Schwelm A."/>
            <person name="Fogelqvist J."/>
            <person name="Knaust A."/>
            <person name="Julke S."/>
            <person name="Lilja T."/>
            <person name="Dhandapani V."/>
            <person name="Bonilla-Rosso G."/>
            <person name="Karlsson M."/>
            <person name="Shevchenko A."/>
            <person name="Choi S.R."/>
            <person name="Kim H.G."/>
            <person name="Park J.Y."/>
            <person name="Lim Y.P."/>
            <person name="Ludwig-Muller J."/>
            <person name="Dixelius C."/>
        </authorList>
    </citation>
    <scope>NUCLEOTIDE SEQUENCE</scope>
    <source>
        <tissue evidence="1">Potato root galls</tissue>
    </source>
</reference>
<dbReference type="EMBL" id="HACM01007048">
    <property type="protein sequence ID" value="CRZ07490.1"/>
    <property type="molecule type" value="Transcribed_RNA"/>
</dbReference>
<proteinExistence type="predicted"/>
<organism evidence="1">
    <name type="scientific">Spongospora subterranea</name>
    <dbReference type="NCBI Taxonomy" id="70186"/>
    <lineage>
        <taxon>Eukaryota</taxon>
        <taxon>Sar</taxon>
        <taxon>Rhizaria</taxon>
        <taxon>Endomyxa</taxon>
        <taxon>Phytomyxea</taxon>
        <taxon>Plasmodiophorida</taxon>
        <taxon>Plasmodiophoridae</taxon>
        <taxon>Spongospora</taxon>
    </lineage>
</organism>
<name>A0A0H5R004_9EUKA</name>
<dbReference type="AlphaFoldDB" id="A0A0H5R004"/>
<sequence length="104" mass="12021">MSRWRSLADFSEAHSLIIRLQRKEAFAQVEGPDRLEYLLLKPEGYNAYCDHANLKFIFNPQAHGVTKKHTLNRLGRWALRVSSRSPVFHDISGADNVWADQLSR</sequence>
<accession>A0A0H5R004</accession>
<protein>
    <submittedName>
        <fullName evidence="1">Uncharacterized protein</fullName>
    </submittedName>
</protein>